<name>A0A1H6IU49_RUMFL</name>
<evidence type="ECO:0000313" key="7">
    <source>
        <dbReference type="Proteomes" id="UP000183190"/>
    </source>
</evidence>
<dbReference type="InterPro" id="IPR019109">
    <property type="entry name" value="MamF_MmsF"/>
</dbReference>
<gene>
    <name evidence="6" type="ORF">SAMN02910265_01166</name>
</gene>
<evidence type="ECO:0000256" key="2">
    <source>
        <dbReference type="ARBA" id="ARBA00022692"/>
    </source>
</evidence>
<feature type="transmembrane region" description="Helical" evidence="5">
    <location>
        <begin position="88"/>
        <end position="107"/>
    </location>
</feature>
<feature type="transmembrane region" description="Helical" evidence="5">
    <location>
        <begin position="29"/>
        <end position="47"/>
    </location>
</feature>
<organism evidence="6 7">
    <name type="scientific">Ruminococcus flavefaciens</name>
    <dbReference type="NCBI Taxonomy" id="1265"/>
    <lineage>
        <taxon>Bacteria</taxon>
        <taxon>Bacillati</taxon>
        <taxon>Bacillota</taxon>
        <taxon>Clostridia</taxon>
        <taxon>Eubacteriales</taxon>
        <taxon>Oscillospiraceae</taxon>
        <taxon>Ruminococcus</taxon>
    </lineage>
</organism>
<evidence type="ECO:0000256" key="5">
    <source>
        <dbReference type="SAM" id="Phobius"/>
    </source>
</evidence>
<evidence type="ECO:0000256" key="4">
    <source>
        <dbReference type="ARBA" id="ARBA00023136"/>
    </source>
</evidence>
<protein>
    <submittedName>
        <fullName evidence="6">Uncharacterized membrane protein</fullName>
    </submittedName>
</protein>
<evidence type="ECO:0000256" key="3">
    <source>
        <dbReference type="ARBA" id="ARBA00022989"/>
    </source>
</evidence>
<keyword evidence="2 5" id="KW-0812">Transmembrane</keyword>
<sequence>MDQLENILEQFNDLDTERTFDDKDISKQSVFAIFAYLLPFLFFLPYVSDNNSAYCKFHSNQSFIWLITLIALSIICGIIGIIPVIGFIVWRICFPIAVLAIDFAFIIGSLKGKAYRLPFVGSLFNVF</sequence>
<dbReference type="OrthoDB" id="1822538at2"/>
<keyword evidence="3 5" id="KW-1133">Transmembrane helix</keyword>
<dbReference type="AlphaFoldDB" id="A0A1H6IU49"/>
<proteinExistence type="predicted"/>
<accession>A0A1H6IU49</accession>
<feature type="transmembrane region" description="Helical" evidence="5">
    <location>
        <begin position="63"/>
        <end position="82"/>
    </location>
</feature>
<dbReference type="RefSeq" id="WP_074715248.1">
    <property type="nucleotide sequence ID" value="NZ_FNWV01000003.1"/>
</dbReference>
<dbReference type="EMBL" id="FNWV01000003">
    <property type="protein sequence ID" value="SEH51543.1"/>
    <property type="molecule type" value="Genomic_DNA"/>
</dbReference>
<dbReference type="Proteomes" id="UP000183190">
    <property type="component" value="Unassembled WGS sequence"/>
</dbReference>
<evidence type="ECO:0000256" key="1">
    <source>
        <dbReference type="ARBA" id="ARBA00004141"/>
    </source>
</evidence>
<dbReference type="Pfam" id="PF09685">
    <property type="entry name" value="MamF_MmsF"/>
    <property type="match status" value="1"/>
</dbReference>
<reference evidence="6 7" key="1">
    <citation type="submission" date="2016-10" db="EMBL/GenBank/DDBJ databases">
        <authorList>
            <person name="de Groot N.N."/>
        </authorList>
    </citation>
    <scope>NUCLEOTIDE SEQUENCE [LARGE SCALE GENOMIC DNA]</scope>
    <source>
        <strain evidence="6 7">YAD2003</strain>
    </source>
</reference>
<comment type="subcellular location">
    <subcellularLocation>
        <location evidence="1">Membrane</location>
        <topology evidence="1">Multi-pass membrane protein</topology>
    </subcellularLocation>
</comment>
<evidence type="ECO:0000313" key="6">
    <source>
        <dbReference type="EMBL" id="SEH51543.1"/>
    </source>
</evidence>
<keyword evidence="4 5" id="KW-0472">Membrane</keyword>